<evidence type="ECO:0000313" key="3">
    <source>
        <dbReference type="Proteomes" id="UP000472263"/>
    </source>
</evidence>
<dbReference type="PANTHER" id="PTHR17609">
    <property type="entry name" value="HMG DOMAIN-CONTAINING PROTEIN 3"/>
    <property type="match status" value="1"/>
</dbReference>
<dbReference type="PANTHER" id="PTHR17609:SF3">
    <property type="entry name" value="SAP DOMAIN-CONTAINING PROTEIN"/>
    <property type="match status" value="1"/>
</dbReference>
<feature type="signal peptide" evidence="1">
    <location>
        <begin position="1"/>
        <end position="16"/>
    </location>
</feature>
<dbReference type="Proteomes" id="UP000472263">
    <property type="component" value="Chromosome 14"/>
</dbReference>
<dbReference type="InParanoid" id="A0A667YZS3"/>
<reference evidence="2" key="2">
    <citation type="submission" date="2025-08" db="UniProtKB">
        <authorList>
            <consortium name="Ensembl"/>
        </authorList>
    </citation>
    <scope>IDENTIFICATION</scope>
</reference>
<organism evidence="2 3">
    <name type="scientific">Myripristis murdjan</name>
    <name type="common">pinecone soldierfish</name>
    <dbReference type="NCBI Taxonomy" id="586833"/>
    <lineage>
        <taxon>Eukaryota</taxon>
        <taxon>Metazoa</taxon>
        <taxon>Chordata</taxon>
        <taxon>Craniata</taxon>
        <taxon>Vertebrata</taxon>
        <taxon>Euteleostomi</taxon>
        <taxon>Actinopterygii</taxon>
        <taxon>Neopterygii</taxon>
        <taxon>Teleostei</taxon>
        <taxon>Neoteleostei</taxon>
        <taxon>Acanthomorphata</taxon>
        <taxon>Holocentriformes</taxon>
        <taxon>Holocentridae</taxon>
        <taxon>Myripristis</taxon>
    </lineage>
</organism>
<evidence type="ECO:0008006" key="4">
    <source>
        <dbReference type="Google" id="ProtNLM"/>
    </source>
</evidence>
<evidence type="ECO:0000256" key="1">
    <source>
        <dbReference type="SAM" id="SignalP"/>
    </source>
</evidence>
<dbReference type="InterPro" id="IPR039598">
    <property type="entry name" value="HMGXB3"/>
</dbReference>
<keyword evidence="3" id="KW-1185">Reference proteome</keyword>
<proteinExistence type="predicted"/>
<sequence length="842" mass="95589">LFISFLFFQMHHSVLEVGSSLCYRTVSPTMFGPWCSNGVLRNVLVAMKVRRNYSSFLDKIICRCNLHCRDGGHFHCAFCAATLIRKDAIILHLTNCRNQCDMAQITLVPTSEPPSPETHPAAVISSMSVEHSYSLPPSLPDINIDHPYTQTASPKSPAVAPDLCQSPPATTSEEQVTGDVLPTHIKCPHCPVVLYKRNVFLHIQRKHGKAKDITAQCHLKSTSVDQSNGLYAVRKTVRGFSVPVHMQRKTWGQQHVTRCEMEDCRQYHLLAQRSGLSCPFSTRKNLVLVRKAHVPLSVLVDLTGSRNHTCLSIHEPKLHHYSTLGRVFVTYNTWHCPCAKARASCTHKYIAKCHLFQTHKHLFRTVSPTTTSATTTHSVNHTTAEMERSVRYVYKYKKIPTTLPEEVTARRAPTDFPQRLFPTETTCMLCEDNPKLEEAVQITNKNHVSVSRVISSLETLLKVKFPASDLILQGYCQFKALCNTEYKYSCVNCGFYPPVVVMDLHRKGVFSFEVSELEQPREDFNGEHDIAAFWDSVDLHMISRGFFECKSNPFVVKPKYDYWAPWIGEETRKGNTVLNTEFEKVPLQRSSGNIQLGDLTEDLWKCEIITIVSLNTDRVLTKRLFCILIGGWSVIMCPHGIVYSVKFNLRSESPRDFADLLLSWQHLPNVCVYDFARGLVAHATSPCPFEGRLAEPTKENVEAAGHGDLKVHLPWLVDKLENPESNGHPVTGSREHYVLYDKFHQANTKDPLDVLRRIQIVPELQANLNSQVAEQLFASLRKNNYFLNNMGPSAHIFLMRNILEHRNNQQNEKLLVHQLRRGLQLQQLHNITLSDLGQVTIG</sequence>
<feature type="chain" id="PRO_5025464059" description="HMG domain-containing protein" evidence="1">
    <location>
        <begin position="17"/>
        <end position="842"/>
    </location>
</feature>
<dbReference type="Ensembl" id="ENSMMDT00005034103.1">
    <property type="protein sequence ID" value="ENSMMDP00005033362.1"/>
    <property type="gene ID" value="ENSMMDG00005015706.1"/>
</dbReference>
<accession>A0A667YZS3</accession>
<keyword evidence="1" id="KW-0732">Signal</keyword>
<reference evidence="2" key="3">
    <citation type="submission" date="2025-09" db="UniProtKB">
        <authorList>
            <consortium name="Ensembl"/>
        </authorList>
    </citation>
    <scope>IDENTIFICATION</scope>
</reference>
<evidence type="ECO:0000313" key="2">
    <source>
        <dbReference type="Ensembl" id="ENSMMDP00005033362.1"/>
    </source>
</evidence>
<dbReference type="AlphaFoldDB" id="A0A667YZS3"/>
<dbReference type="GeneTree" id="ENSGT00390000006983"/>
<protein>
    <recommendedName>
        <fullName evidence="4">HMG domain-containing protein</fullName>
    </recommendedName>
</protein>
<reference evidence="2" key="1">
    <citation type="submission" date="2019-06" db="EMBL/GenBank/DDBJ databases">
        <authorList>
            <consortium name="Wellcome Sanger Institute Data Sharing"/>
        </authorList>
    </citation>
    <scope>NUCLEOTIDE SEQUENCE [LARGE SCALE GENOMIC DNA]</scope>
</reference>
<name>A0A667YZS3_9TELE</name>